<accession>E3KJE9</accession>
<feature type="compositionally biased region" description="Basic and acidic residues" evidence="1">
    <location>
        <begin position="89"/>
        <end position="116"/>
    </location>
</feature>
<dbReference type="RefSeq" id="XP_003328843.1">
    <property type="nucleotide sequence ID" value="XM_003328795.1"/>
</dbReference>
<name>E3KJE9_PUCGT</name>
<reference key="1">
    <citation type="submission" date="2007-01" db="EMBL/GenBank/DDBJ databases">
        <title>The Genome Sequence of Puccinia graminis f. sp. tritici Strain CRL 75-36-700-3.</title>
        <authorList>
            <consortium name="The Broad Institute Genome Sequencing Platform"/>
            <person name="Birren B."/>
            <person name="Lander E."/>
            <person name="Galagan J."/>
            <person name="Nusbaum C."/>
            <person name="Devon K."/>
            <person name="Cuomo C."/>
            <person name="Jaffe D."/>
            <person name="Butler J."/>
            <person name="Alvarez P."/>
            <person name="Gnerre S."/>
            <person name="Grabherr M."/>
            <person name="Mauceli E."/>
            <person name="Brockman W."/>
            <person name="Young S."/>
            <person name="LaButti K."/>
            <person name="Sykes S."/>
            <person name="DeCaprio D."/>
            <person name="Crawford M."/>
            <person name="Koehrsen M."/>
            <person name="Engels R."/>
            <person name="Montgomery P."/>
            <person name="Pearson M."/>
            <person name="Howarth C."/>
            <person name="Larson L."/>
            <person name="White J."/>
            <person name="Zeng Q."/>
            <person name="Kodira C."/>
            <person name="Yandava C."/>
            <person name="Alvarado L."/>
            <person name="O'Leary S."/>
            <person name="Szabo L."/>
            <person name="Dean R."/>
            <person name="Schein J."/>
        </authorList>
    </citation>
    <scope>NUCLEOTIDE SEQUENCE</scope>
    <source>
        <strain>CRL 75-36-700-3</strain>
    </source>
</reference>
<evidence type="ECO:0000256" key="1">
    <source>
        <dbReference type="SAM" id="MobiDB-lite"/>
    </source>
</evidence>
<feature type="region of interest" description="Disordered" evidence="1">
    <location>
        <begin position="83"/>
        <end position="116"/>
    </location>
</feature>
<dbReference type="Proteomes" id="UP000008783">
    <property type="component" value="Unassembled WGS sequence"/>
</dbReference>
<sequence length="116" mass="13782">MHIKRVYSQKFQKLGRSIWFHVEPIKGVRLKPIEWETPSRRPDVRACKATWMQVAERLQNDSKSPQSRLGNVIRPKSFWRQLQKPPKTTCDRIQSRRQNDMEASGHAERLQADFKI</sequence>
<protein>
    <submittedName>
        <fullName evidence="2">Uncharacterized protein</fullName>
    </submittedName>
</protein>
<keyword evidence="3" id="KW-1185">Reference proteome</keyword>
<dbReference type="HOGENOM" id="CLU_2098045_0_0_1"/>
<dbReference type="GeneID" id="10545854"/>
<gene>
    <name evidence="2" type="ORF">PGTG_10144</name>
</gene>
<dbReference type="InParanoid" id="E3KJE9"/>
<proteinExistence type="predicted"/>
<dbReference type="VEuPathDB" id="FungiDB:PGTG_10144"/>
<organism evidence="2 3">
    <name type="scientific">Puccinia graminis f. sp. tritici (strain CRL 75-36-700-3 / race SCCL)</name>
    <name type="common">Black stem rust fungus</name>
    <dbReference type="NCBI Taxonomy" id="418459"/>
    <lineage>
        <taxon>Eukaryota</taxon>
        <taxon>Fungi</taxon>
        <taxon>Dikarya</taxon>
        <taxon>Basidiomycota</taxon>
        <taxon>Pucciniomycotina</taxon>
        <taxon>Pucciniomycetes</taxon>
        <taxon>Pucciniales</taxon>
        <taxon>Pucciniaceae</taxon>
        <taxon>Puccinia</taxon>
    </lineage>
</organism>
<reference evidence="3" key="2">
    <citation type="journal article" date="2011" name="Proc. Natl. Acad. Sci. U.S.A.">
        <title>Obligate biotrophy features unraveled by the genomic analysis of rust fungi.</title>
        <authorList>
            <person name="Duplessis S."/>
            <person name="Cuomo C.A."/>
            <person name="Lin Y.-C."/>
            <person name="Aerts A."/>
            <person name="Tisserant E."/>
            <person name="Veneault-Fourrey C."/>
            <person name="Joly D.L."/>
            <person name="Hacquard S."/>
            <person name="Amselem J."/>
            <person name="Cantarel B.L."/>
            <person name="Chiu R."/>
            <person name="Coutinho P.M."/>
            <person name="Feau N."/>
            <person name="Field M."/>
            <person name="Frey P."/>
            <person name="Gelhaye E."/>
            <person name="Goldberg J."/>
            <person name="Grabherr M.G."/>
            <person name="Kodira C.D."/>
            <person name="Kohler A."/>
            <person name="Kuees U."/>
            <person name="Lindquist E.A."/>
            <person name="Lucas S.M."/>
            <person name="Mago R."/>
            <person name="Mauceli E."/>
            <person name="Morin E."/>
            <person name="Murat C."/>
            <person name="Pangilinan J.L."/>
            <person name="Park R."/>
            <person name="Pearson M."/>
            <person name="Quesneville H."/>
            <person name="Rouhier N."/>
            <person name="Sakthikumar S."/>
            <person name="Salamov A.A."/>
            <person name="Schmutz J."/>
            <person name="Selles B."/>
            <person name="Shapiro H."/>
            <person name="Tanguay P."/>
            <person name="Tuskan G.A."/>
            <person name="Henrissat B."/>
            <person name="Van de Peer Y."/>
            <person name="Rouze P."/>
            <person name="Ellis J.G."/>
            <person name="Dodds P.N."/>
            <person name="Schein J.E."/>
            <person name="Zhong S."/>
            <person name="Hamelin R.C."/>
            <person name="Grigoriev I.V."/>
            <person name="Szabo L.J."/>
            <person name="Martin F."/>
        </authorList>
    </citation>
    <scope>NUCLEOTIDE SEQUENCE [LARGE SCALE GENOMIC DNA]</scope>
    <source>
        <strain evidence="3">CRL 75-36-700-3 / race SCCL</strain>
    </source>
</reference>
<dbReference type="EMBL" id="DS178290">
    <property type="protein sequence ID" value="EFP84424.1"/>
    <property type="molecule type" value="Genomic_DNA"/>
</dbReference>
<dbReference type="KEGG" id="pgr:PGTG_10144"/>
<evidence type="ECO:0000313" key="3">
    <source>
        <dbReference type="Proteomes" id="UP000008783"/>
    </source>
</evidence>
<dbReference type="AlphaFoldDB" id="E3KJE9"/>
<evidence type="ECO:0000313" key="2">
    <source>
        <dbReference type="EMBL" id="EFP84424.1"/>
    </source>
</evidence>